<organism evidence="2">
    <name type="scientific">Rhizophagus irregularis (strain DAOM 181602 / DAOM 197198 / MUCL 43194)</name>
    <name type="common">Arbuscular mycorrhizal fungus</name>
    <name type="synonym">Glomus intraradices</name>
    <dbReference type="NCBI Taxonomy" id="747089"/>
    <lineage>
        <taxon>Eukaryota</taxon>
        <taxon>Fungi</taxon>
        <taxon>Fungi incertae sedis</taxon>
        <taxon>Mucoromycota</taxon>
        <taxon>Glomeromycotina</taxon>
        <taxon>Glomeromycetes</taxon>
        <taxon>Glomerales</taxon>
        <taxon>Glomeraceae</taxon>
        <taxon>Rhizophagus</taxon>
    </lineage>
</organism>
<protein>
    <submittedName>
        <fullName evidence="2">Uncharacterized protein</fullName>
    </submittedName>
</protein>
<feature type="region of interest" description="Disordered" evidence="1">
    <location>
        <begin position="1"/>
        <end position="42"/>
    </location>
</feature>
<gene>
    <name evidence="2" type="ORF">GLOINDRAFT_91106</name>
</gene>
<feature type="compositionally biased region" description="Basic and acidic residues" evidence="1">
    <location>
        <begin position="1"/>
        <end position="13"/>
    </location>
</feature>
<evidence type="ECO:0000313" key="2">
    <source>
        <dbReference type="EMBL" id="ESA23107.1"/>
    </source>
</evidence>
<name>U9UTT0_RHIID</name>
<sequence length="121" mass="14562">MDPEKIESPEDTRLPIADHGFDDSTKVQMEATDNEDEKNKEKHRESIDLIIRRKSLLSRSSKMLKDIIEKGIDRVIPEGGVRIEHEVNEKEWFLERYEYEDHIKVNLQYHYRDYQNLDQNF</sequence>
<dbReference type="HOGENOM" id="CLU_2039256_0_0_1"/>
<evidence type="ECO:0000256" key="1">
    <source>
        <dbReference type="SAM" id="MobiDB-lite"/>
    </source>
</evidence>
<dbReference type="EMBL" id="KI275022">
    <property type="protein sequence ID" value="ESA23107.1"/>
    <property type="molecule type" value="Genomic_DNA"/>
</dbReference>
<accession>U9UTT0</accession>
<reference evidence="2" key="1">
    <citation type="submission" date="2013-07" db="EMBL/GenBank/DDBJ databases">
        <title>The genome of an arbuscular mycorrhizal fungus provides insights into the evolution of the oldest plant symbiosis.</title>
        <authorList>
            <consortium name="DOE Joint Genome Institute"/>
            <person name="Tisserant E."/>
            <person name="Malbreil M."/>
            <person name="Kuo A."/>
            <person name="Kohler A."/>
            <person name="Symeonidi A."/>
            <person name="Balestrini R."/>
            <person name="Charron P."/>
            <person name="Duensing N."/>
            <person name="Frei-dit-Frey N."/>
            <person name="Gianinazzi-Pearson V."/>
            <person name="Gilbert B."/>
            <person name="Handa Y."/>
            <person name="Hijri M."/>
            <person name="Kaul R."/>
            <person name="Kawaguchi M."/>
            <person name="Krajinski F."/>
            <person name="Lammers P."/>
            <person name="Lapierre D."/>
            <person name="Masclaux F.G."/>
            <person name="Murat C."/>
            <person name="Morin E."/>
            <person name="Ndikumana S."/>
            <person name="Pagni M."/>
            <person name="Petitpierre D."/>
            <person name="Requena N."/>
            <person name="Rosikiewicz P."/>
            <person name="Riley R."/>
            <person name="Saito K."/>
            <person name="San Clemente H."/>
            <person name="Shapiro H."/>
            <person name="van Tuinen D."/>
            <person name="Becard G."/>
            <person name="Bonfante P."/>
            <person name="Paszkowski U."/>
            <person name="Shachar-Hill Y."/>
            <person name="Young J.P."/>
            <person name="Sanders I.R."/>
            <person name="Henrissat B."/>
            <person name="Rensing S.A."/>
            <person name="Grigoriev I.V."/>
            <person name="Corradi N."/>
            <person name="Roux C."/>
            <person name="Martin F."/>
        </authorList>
    </citation>
    <scope>NUCLEOTIDE SEQUENCE</scope>
    <source>
        <strain evidence="2">DAOM 197198</strain>
    </source>
</reference>
<proteinExistence type="predicted"/>
<dbReference type="AlphaFoldDB" id="U9UTT0"/>